<name>A0A1X0P6V2_9TRYP</name>
<evidence type="ECO:0000313" key="3">
    <source>
        <dbReference type="Proteomes" id="UP000192257"/>
    </source>
</evidence>
<feature type="region of interest" description="Disordered" evidence="1">
    <location>
        <begin position="937"/>
        <end position="996"/>
    </location>
</feature>
<feature type="region of interest" description="Disordered" evidence="1">
    <location>
        <begin position="588"/>
        <end position="607"/>
    </location>
</feature>
<feature type="compositionally biased region" description="Pro residues" evidence="1">
    <location>
        <begin position="708"/>
        <end position="722"/>
    </location>
</feature>
<organism evidence="2 3">
    <name type="scientific">Trypanosoma theileri</name>
    <dbReference type="NCBI Taxonomy" id="67003"/>
    <lineage>
        <taxon>Eukaryota</taxon>
        <taxon>Discoba</taxon>
        <taxon>Euglenozoa</taxon>
        <taxon>Kinetoplastea</taxon>
        <taxon>Metakinetoplastina</taxon>
        <taxon>Trypanosomatida</taxon>
        <taxon>Trypanosomatidae</taxon>
        <taxon>Trypanosoma</taxon>
    </lineage>
</organism>
<feature type="compositionally biased region" description="Basic and acidic residues" evidence="1">
    <location>
        <begin position="980"/>
        <end position="992"/>
    </location>
</feature>
<dbReference type="GeneID" id="39981967"/>
<evidence type="ECO:0000256" key="1">
    <source>
        <dbReference type="SAM" id="MobiDB-lite"/>
    </source>
</evidence>
<dbReference type="PANTHER" id="PTHR45733">
    <property type="entry name" value="FORMIN-J"/>
    <property type="match status" value="1"/>
</dbReference>
<protein>
    <submittedName>
        <fullName evidence="2">Uncharacterized protein</fullName>
    </submittedName>
</protein>
<dbReference type="EMBL" id="NBCO01000003">
    <property type="protein sequence ID" value="ORC92667.1"/>
    <property type="molecule type" value="Genomic_DNA"/>
</dbReference>
<feature type="region of interest" description="Disordered" evidence="1">
    <location>
        <begin position="164"/>
        <end position="211"/>
    </location>
</feature>
<feature type="region of interest" description="Disordered" evidence="1">
    <location>
        <begin position="685"/>
        <end position="740"/>
    </location>
</feature>
<comment type="caution">
    <text evidence="2">The sequence shown here is derived from an EMBL/GenBank/DDBJ whole genome shotgun (WGS) entry which is preliminary data.</text>
</comment>
<feature type="compositionally biased region" description="Basic and acidic residues" evidence="1">
    <location>
        <begin position="961"/>
        <end position="970"/>
    </location>
</feature>
<feature type="compositionally biased region" description="Low complexity" evidence="1">
    <location>
        <begin position="947"/>
        <end position="960"/>
    </location>
</feature>
<feature type="compositionally biased region" description="Basic and acidic residues" evidence="1">
    <location>
        <begin position="1219"/>
        <end position="1230"/>
    </location>
</feature>
<dbReference type="OrthoDB" id="243848at2759"/>
<feature type="compositionally biased region" description="Basic and acidic residues" evidence="1">
    <location>
        <begin position="189"/>
        <end position="199"/>
    </location>
</feature>
<proteinExistence type="predicted"/>
<evidence type="ECO:0000313" key="2">
    <source>
        <dbReference type="EMBL" id="ORC92667.1"/>
    </source>
</evidence>
<gene>
    <name evidence="2" type="ORF">TM35_000034200</name>
</gene>
<feature type="compositionally biased region" description="Polar residues" evidence="1">
    <location>
        <begin position="1188"/>
        <end position="1201"/>
    </location>
</feature>
<feature type="compositionally biased region" description="Basic and acidic residues" evidence="1">
    <location>
        <begin position="685"/>
        <end position="699"/>
    </location>
</feature>
<dbReference type="RefSeq" id="XP_028886733.1">
    <property type="nucleotide sequence ID" value="XM_029022187.1"/>
</dbReference>
<feature type="region of interest" description="Disordered" evidence="1">
    <location>
        <begin position="116"/>
        <end position="142"/>
    </location>
</feature>
<feature type="region of interest" description="Disordered" evidence="1">
    <location>
        <begin position="1188"/>
        <end position="1242"/>
    </location>
</feature>
<reference evidence="2 3" key="1">
    <citation type="submission" date="2017-03" db="EMBL/GenBank/DDBJ databases">
        <title>An alternative strategy for trypanosome survival in the mammalian bloodstream revealed through genome and transcriptome analysis of the ubiquitous bovine parasite Trypanosoma (Megatrypanum) theileri.</title>
        <authorList>
            <person name="Kelly S."/>
            <person name="Ivens A."/>
            <person name="Mott A."/>
            <person name="O'Neill E."/>
            <person name="Emms D."/>
            <person name="Macleod O."/>
            <person name="Voorheis P."/>
            <person name="Matthews J."/>
            <person name="Matthews K."/>
            <person name="Carrington M."/>
        </authorList>
    </citation>
    <scope>NUCLEOTIDE SEQUENCE [LARGE SCALE GENOMIC DNA]</scope>
    <source>
        <strain evidence="2">Edinburgh</strain>
    </source>
</reference>
<accession>A0A1X0P6V2</accession>
<feature type="compositionally biased region" description="Polar residues" evidence="1">
    <location>
        <begin position="126"/>
        <end position="142"/>
    </location>
</feature>
<dbReference type="PANTHER" id="PTHR45733:SF8">
    <property type="entry name" value="FORMIN-J"/>
    <property type="match status" value="1"/>
</dbReference>
<keyword evidence="3" id="KW-1185">Reference proteome</keyword>
<dbReference type="Proteomes" id="UP000192257">
    <property type="component" value="Unassembled WGS sequence"/>
</dbReference>
<feature type="region of interest" description="Disordered" evidence="1">
    <location>
        <begin position="334"/>
        <end position="365"/>
    </location>
</feature>
<dbReference type="InterPro" id="IPR051144">
    <property type="entry name" value="Formin_homology_domain"/>
</dbReference>
<dbReference type="VEuPathDB" id="TriTrypDB:TM35_000034200"/>
<sequence length="1282" mass="142659">MNSVASVGDLIPQPCTSSVLSVSSYTAVPGSTATSRSRALNVQHKREMAKATVKDVDVVHQGLKRLETRMHELESRVQYVNPWVVQHMWELLCDLRERVGVHFNMQRERAWIEEMQNSRHQRGKAQPTTEPKVTTSSQRGTVDTSSAIRAGGLMSAPVTPVRLFDRSGGEVNEVDTSVSSESDNEDDNNDNKNKDHNELYEVSGSGDMSEFDARSNRIQGKDRDGISNKVDAKAKDRLKYRRQLQRYVEIIEERWEGYRIVQDESTARMELVLEESTYRNLLFSRLVSTLTTMVSHGKNYVSSSESDYLEMGSNRVHQDAMQQQIEPHYRISNKNSRSKRDCVRRKRGDIDFPSPPRTELPSGISPIQVKGSPSEFFSPQTGNVDRNSLHEGIRQEIRNIEETDEYSDTIQDGIQRRHAYRGDDSIKIVVSSLLGDDKFMQQIVDEVSRRLAALIQNSEITIYNDSSPSQSLPSALLLVVRDAVKSIAGAHDEEFSRQLHDYLTEQQRVRETREEELWQRIMGHITTWERQSTAARKEGEEMLQQQQQFVARGKEDAELCAEVRGELLKLCGEVMRTVEHMHEVSPVVTSPAAHVSNREGVSTVGHDRDDRQNRMELRLETLSAAVNGLYAEVEAVRRRPATPHPSPAVELRGRQTDEELAGLRVALDDVREAVAIVARRSRAAEERLRGVEQRLDEHPPAVPLNSTPDPPPPPPPLPPPSLPILSNGSGGGGQSSANRMSVEEAMVDTQRVLLAHKAKETTAIDPFVKAVTALCSTLQQVNHLYNVGTGTFGGSLQLIFAMPPFSLPRTLISACQAYLREHSAAELKESLNALGIILDVSEVLCDCYYWMQSHVLAVGGEYGGFLQVGGTEKSGTSLSSLPSSVPLRTTVVMTSGNIVPSSCINSGTTTDALKKTQKFHSNCKIPQNSSCDMAAQTELPTTTTKRSSSSSSSSSASSSSEETKPSDHNALKSNKRKNKYIREEKQERDEKQIVSASPTPLEALALSHSPDKAVEPVSGVVHHYHHHHNCFSCDGNVLTTSSHCITDEENKFTPKSCATHTTGLQSNGEDQWESLGGTRQKQKKRNTVQYMEPSLLDMSESSAPPPVPMVNRSHVFGDKRGMDVNNSTNSPGYPLLNMVPTPSMYNECLPLPTAVSCFTDPGQVTRTGGHKPSSLKNPQPFYTATLQQIRKSQHQQSNQTRSSRETMAEEGGNLNGRPQVRDSESYDTMRRSPHFSQGRLLSTTLRNREDVISNVMAAQLHHKPFLYHDDKPLATKKSSTRR</sequence>
<feature type="compositionally biased region" description="Low complexity" evidence="1">
    <location>
        <begin position="170"/>
        <end position="181"/>
    </location>
</feature>